<organism evidence="1 2">
    <name type="scientific">Trichosporon asahii var. asahii (strain CBS 8904)</name>
    <name type="common">Yeast</name>
    <dbReference type="NCBI Taxonomy" id="1220162"/>
    <lineage>
        <taxon>Eukaryota</taxon>
        <taxon>Fungi</taxon>
        <taxon>Dikarya</taxon>
        <taxon>Basidiomycota</taxon>
        <taxon>Agaricomycotina</taxon>
        <taxon>Tremellomycetes</taxon>
        <taxon>Trichosporonales</taxon>
        <taxon>Trichosporonaceae</taxon>
        <taxon>Trichosporon</taxon>
    </lineage>
</organism>
<dbReference type="InParanoid" id="K1VJ79"/>
<dbReference type="EMBL" id="AMBO01000373">
    <property type="protein sequence ID" value="EKC99196.1"/>
    <property type="molecule type" value="Genomic_DNA"/>
</dbReference>
<proteinExistence type="predicted"/>
<gene>
    <name evidence="1" type="ORF">A1Q2_06396</name>
</gene>
<sequence length="135" mass="14923">MQAPPVWLLLNPHWGIPVNVAPQPHVLEACLHQCGSGATVWRTCSEDPQQVAMGMENKNVPEWMLRDKHISESRLLQGLRIDSLRLAHPVISARGWNAVFCAAGSGSFRRTWFPDESMATRGVGWVTHDSSSAPS</sequence>
<evidence type="ECO:0000313" key="1">
    <source>
        <dbReference type="EMBL" id="EKC99196.1"/>
    </source>
</evidence>
<keyword evidence="2" id="KW-1185">Reference proteome</keyword>
<accession>K1VJ79</accession>
<evidence type="ECO:0000313" key="2">
    <source>
        <dbReference type="Proteomes" id="UP000006757"/>
    </source>
</evidence>
<dbReference type="AlphaFoldDB" id="K1VJ79"/>
<dbReference type="HOGENOM" id="CLU_1887219_0_0_1"/>
<reference evidence="1 2" key="1">
    <citation type="journal article" date="2012" name="Eukaryot. Cell">
        <title>Genome sequence of the Trichosporon asahii environmental strain CBS 8904.</title>
        <authorList>
            <person name="Yang R.Y."/>
            <person name="Li H.T."/>
            <person name="Zhu H."/>
            <person name="Zhou G.P."/>
            <person name="Wang M."/>
            <person name="Wang L."/>
        </authorList>
    </citation>
    <scope>NUCLEOTIDE SEQUENCE [LARGE SCALE GENOMIC DNA]</scope>
    <source>
        <strain evidence="1 2">CBS 8904</strain>
    </source>
</reference>
<comment type="caution">
    <text evidence="1">The sequence shown here is derived from an EMBL/GenBank/DDBJ whole genome shotgun (WGS) entry which is preliminary data.</text>
</comment>
<name>K1VJ79_TRIAC</name>
<dbReference type="Proteomes" id="UP000006757">
    <property type="component" value="Unassembled WGS sequence"/>
</dbReference>
<protein>
    <submittedName>
        <fullName evidence="1">Uncharacterized protein</fullName>
    </submittedName>
</protein>